<feature type="transmembrane region" description="Helical" evidence="1">
    <location>
        <begin position="12"/>
        <end position="29"/>
    </location>
</feature>
<keyword evidence="1" id="KW-0812">Transmembrane</keyword>
<reference evidence="2 3" key="1">
    <citation type="submission" date="2018-11" db="EMBL/GenBank/DDBJ databases">
        <authorList>
            <person name="Stevens M.J."/>
            <person name="Cernela N."/>
            <person name="Spoerry Serrano N."/>
            <person name="Schmitt S."/>
            <person name="Schrenzel J."/>
            <person name="Stephan R."/>
        </authorList>
    </citation>
    <scope>NUCLEOTIDE SEQUENCE [LARGE SCALE GENOMIC DNA]</scope>
    <source>
        <strain evidence="2 3">PP422</strain>
    </source>
</reference>
<evidence type="ECO:0000313" key="3">
    <source>
        <dbReference type="Proteomes" id="UP000274117"/>
    </source>
</evidence>
<comment type="caution">
    <text evidence="2">The sequence shown here is derived from an EMBL/GenBank/DDBJ whole genome shotgun (WGS) entry which is preliminary data.</text>
</comment>
<keyword evidence="1" id="KW-0472">Membrane</keyword>
<evidence type="ECO:0000313" key="2">
    <source>
        <dbReference type="EMBL" id="RRR55124.1"/>
    </source>
</evidence>
<name>A0A3R8T0X4_STRSU</name>
<feature type="transmembrane region" description="Helical" evidence="1">
    <location>
        <begin position="35"/>
        <end position="52"/>
    </location>
</feature>
<evidence type="ECO:0000256" key="1">
    <source>
        <dbReference type="SAM" id="Phobius"/>
    </source>
</evidence>
<organism evidence="2 3">
    <name type="scientific">Streptococcus suis</name>
    <dbReference type="NCBI Taxonomy" id="1307"/>
    <lineage>
        <taxon>Bacteria</taxon>
        <taxon>Bacillati</taxon>
        <taxon>Bacillota</taxon>
        <taxon>Bacilli</taxon>
        <taxon>Lactobacillales</taxon>
        <taxon>Streptococcaceae</taxon>
        <taxon>Streptococcus</taxon>
    </lineage>
</organism>
<protein>
    <submittedName>
        <fullName evidence="2">Uncharacterized protein</fullName>
    </submittedName>
</protein>
<gene>
    <name evidence="2" type="ORF">EI998_01130</name>
</gene>
<keyword evidence="1" id="KW-1133">Transmembrane helix</keyword>
<sequence length="84" mass="9738">MSKDHIVRYQGYVLVLGFLLYATIFFPALNFQWFNTFGVFLVGAVVLPWAIYTKQIHHMLICLFLIISPFLTFYIGLLSMLFGP</sequence>
<accession>A0A3R8T0X4</accession>
<feature type="transmembrane region" description="Helical" evidence="1">
    <location>
        <begin position="59"/>
        <end position="82"/>
    </location>
</feature>
<dbReference type="EMBL" id="RSDO01000002">
    <property type="protein sequence ID" value="RRR55124.1"/>
    <property type="molecule type" value="Genomic_DNA"/>
</dbReference>
<reference evidence="2 3" key="2">
    <citation type="submission" date="2018-12" db="EMBL/GenBank/DDBJ databases">
        <title>Whole-genome sequences of fifteen clinical Streptococcus suis strains isolated from pigs between 2006 and 2018.</title>
        <authorList>
            <person name="Stevens M.J.A."/>
            <person name="Cernela N."/>
            <person name="Spoerry Serrano N."/>
            <person name="Schmitt S."/>
            <person name="Schrenzel J."/>
            <person name="Stephan R."/>
        </authorList>
    </citation>
    <scope>NUCLEOTIDE SEQUENCE [LARGE SCALE GENOMIC DNA]</scope>
    <source>
        <strain evidence="2 3">PP422</strain>
    </source>
</reference>
<dbReference type="Proteomes" id="UP000274117">
    <property type="component" value="Unassembled WGS sequence"/>
</dbReference>
<proteinExistence type="predicted"/>
<dbReference type="AlphaFoldDB" id="A0A3R8T0X4"/>
<dbReference type="RefSeq" id="WP_105111968.1">
    <property type="nucleotide sequence ID" value="NZ_POIG01000456.1"/>
</dbReference>